<evidence type="ECO:0000313" key="2">
    <source>
        <dbReference type="Proteomes" id="UP000886595"/>
    </source>
</evidence>
<keyword evidence="2" id="KW-1185">Reference proteome</keyword>
<dbReference type="EMBL" id="JAAMPC010000008">
    <property type="protein sequence ID" value="KAG2298947.1"/>
    <property type="molecule type" value="Genomic_DNA"/>
</dbReference>
<proteinExistence type="predicted"/>
<organism evidence="1 2">
    <name type="scientific">Brassica carinata</name>
    <name type="common">Ethiopian mustard</name>
    <name type="synonym">Abyssinian cabbage</name>
    <dbReference type="NCBI Taxonomy" id="52824"/>
    <lineage>
        <taxon>Eukaryota</taxon>
        <taxon>Viridiplantae</taxon>
        <taxon>Streptophyta</taxon>
        <taxon>Embryophyta</taxon>
        <taxon>Tracheophyta</taxon>
        <taxon>Spermatophyta</taxon>
        <taxon>Magnoliopsida</taxon>
        <taxon>eudicotyledons</taxon>
        <taxon>Gunneridae</taxon>
        <taxon>Pentapetalae</taxon>
        <taxon>rosids</taxon>
        <taxon>malvids</taxon>
        <taxon>Brassicales</taxon>
        <taxon>Brassicaceae</taxon>
        <taxon>Brassiceae</taxon>
        <taxon>Brassica</taxon>
    </lineage>
</organism>
<reference evidence="1 2" key="1">
    <citation type="submission" date="2020-02" db="EMBL/GenBank/DDBJ databases">
        <authorList>
            <person name="Ma Q."/>
            <person name="Huang Y."/>
            <person name="Song X."/>
            <person name="Pei D."/>
        </authorList>
    </citation>
    <scope>NUCLEOTIDE SEQUENCE [LARGE SCALE GENOMIC DNA]</scope>
    <source>
        <strain evidence="1">Sxm20200214</strain>
        <tissue evidence="1">Leaf</tissue>
    </source>
</reference>
<name>A0A8X7S3D4_BRACI</name>
<dbReference type="AlphaFoldDB" id="A0A8X7S3D4"/>
<protein>
    <submittedName>
        <fullName evidence="1">Uncharacterized protein</fullName>
    </submittedName>
</protein>
<comment type="caution">
    <text evidence="1">The sequence shown here is derived from an EMBL/GenBank/DDBJ whole genome shotgun (WGS) entry which is preliminary data.</text>
</comment>
<dbReference type="Proteomes" id="UP000886595">
    <property type="component" value="Unassembled WGS sequence"/>
</dbReference>
<gene>
    <name evidence="1" type="ORF">Bca52824_035419</name>
</gene>
<sequence>MDEKLNDIYTIQYDSMKDFKCKLDSVYHPLNDKITWLTKTMKELADDITTMRQQPQGASAWKPWSPLTSTDDRWIPSTDAAYPRSIDTNFKRSINTCFTRLEEKLCSYEERFW</sequence>
<accession>A0A8X7S3D4</accession>
<evidence type="ECO:0000313" key="1">
    <source>
        <dbReference type="EMBL" id="KAG2298947.1"/>
    </source>
</evidence>
<dbReference type="OrthoDB" id="1134337at2759"/>